<organism evidence="1 2">
    <name type="scientific">Molossus molossus</name>
    <name type="common">Pallas' mastiff bat</name>
    <name type="synonym">Vespertilio molossus</name>
    <dbReference type="NCBI Taxonomy" id="27622"/>
    <lineage>
        <taxon>Eukaryota</taxon>
        <taxon>Metazoa</taxon>
        <taxon>Chordata</taxon>
        <taxon>Craniata</taxon>
        <taxon>Vertebrata</taxon>
        <taxon>Euteleostomi</taxon>
        <taxon>Mammalia</taxon>
        <taxon>Eutheria</taxon>
        <taxon>Laurasiatheria</taxon>
        <taxon>Chiroptera</taxon>
        <taxon>Yangochiroptera</taxon>
        <taxon>Molossidae</taxon>
        <taxon>Molossus</taxon>
    </lineage>
</organism>
<keyword evidence="2" id="KW-1185">Reference proteome</keyword>
<dbReference type="Proteomes" id="UP000550707">
    <property type="component" value="Unassembled WGS sequence"/>
</dbReference>
<gene>
    <name evidence="1" type="ORF">HJG59_009763</name>
</gene>
<reference evidence="1 2" key="1">
    <citation type="journal article" date="2020" name="Nature">
        <title>Six reference-quality genomes reveal evolution of bat adaptations.</title>
        <authorList>
            <person name="Jebb D."/>
            <person name="Huang Z."/>
            <person name="Pippel M."/>
            <person name="Hughes G.M."/>
            <person name="Lavrichenko K."/>
            <person name="Devanna P."/>
            <person name="Winkler S."/>
            <person name="Jermiin L.S."/>
            <person name="Skirmuntt E.C."/>
            <person name="Katzourakis A."/>
            <person name="Burkitt-Gray L."/>
            <person name="Ray D.A."/>
            <person name="Sullivan K.A.M."/>
            <person name="Roscito J.G."/>
            <person name="Kirilenko B.M."/>
            <person name="Davalos L.M."/>
            <person name="Corthals A.P."/>
            <person name="Power M.L."/>
            <person name="Jones G."/>
            <person name="Ransome R.D."/>
            <person name="Dechmann D.K.N."/>
            <person name="Locatelli A.G."/>
            <person name="Puechmaille S.J."/>
            <person name="Fedrigo O."/>
            <person name="Jarvis E.D."/>
            <person name="Hiller M."/>
            <person name="Vernes S.C."/>
            <person name="Myers E.W."/>
            <person name="Teeling E.C."/>
        </authorList>
    </citation>
    <scope>NUCLEOTIDE SEQUENCE [LARGE SCALE GENOMIC DNA]</scope>
    <source>
        <strain evidence="1">MMolMol1</strain>
        <tissue evidence="1">Muscle</tissue>
    </source>
</reference>
<sequence length="121" mass="13931">MIFLVSLSVSSSLVYKNAIDFFLSFFFFNLTRDIFPFFVQIEREGGRGREKHRCEGTHRVAATRTTNQGRGCTATEICALSGNRTRVSLYRRPTLQPLSQTGQGRFFDINFVSCYFAKFIY</sequence>
<evidence type="ECO:0000313" key="1">
    <source>
        <dbReference type="EMBL" id="KAF6413560.1"/>
    </source>
</evidence>
<dbReference type="EMBL" id="JACASF010000020">
    <property type="protein sequence ID" value="KAF6413560.1"/>
    <property type="molecule type" value="Genomic_DNA"/>
</dbReference>
<proteinExistence type="predicted"/>
<dbReference type="AlphaFoldDB" id="A0A7J8CRU2"/>
<accession>A0A7J8CRU2</accession>
<dbReference type="InParanoid" id="A0A7J8CRU2"/>
<comment type="caution">
    <text evidence="1">The sequence shown here is derived from an EMBL/GenBank/DDBJ whole genome shotgun (WGS) entry which is preliminary data.</text>
</comment>
<evidence type="ECO:0000313" key="2">
    <source>
        <dbReference type="Proteomes" id="UP000550707"/>
    </source>
</evidence>
<name>A0A7J8CRU2_MOLMO</name>
<protein>
    <submittedName>
        <fullName evidence="1">Uncharacterized protein</fullName>
    </submittedName>
</protein>